<dbReference type="GO" id="GO:0008168">
    <property type="term" value="F:methyltransferase activity"/>
    <property type="evidence" value="ECO:0007669"/>
    <property type="project" value="UniProtKB-KW"/>
</dbReference>
<proteinExistence type="predicted"/>
<dbReference type="SUPFAM" id="SSF54427">
    <property type="entry name" value="NTF2-like"/>
    <property type="match status" value="1"/>
</dbReference>
<organism evidence="2 3">
    <name type="scientific">Winogradskyella aurantia</name>
    <dbReference type="NCBI Taxonomy" id="1915063"/>
    <lineage>
        <taxon>Bacteria</taxon>
        <taxon>Pseudomonadati</taxon>
        <taxon>Bacteroidota</taxon>
        <taxon>Flavobacteriia</taxon>
        <taxon>Flavobacteriales</taxon>
        <taxon>Flavobacteriaceae</taxon>
        <taxon>Winogradskyella</taxon>
    </lineage>
</organism>
<sequence length="157" mass="18135">MKNTFSKIIMVVSFVFSLNGTAQSEKDAVKETIITFFEAFHKQDTVALKRMAKGNITMQSISLDENNTSMLSEMKFYDFTKSIASIPKDRTFEEKLLGFDIKVDGSMASVWTPYEFWYNGKFSHCGVNSFQLIKENETWKIIYLVDTRRVEQCSKKS</sequence>
<dbReference type="Gene3D" id="3.10.450.50">
    <property type="match status" value="1"/>
</dbReference>
<dbReference type="AlphaFoldDB" id="A0A265UXU2"/>
<keyword evidence="3" id="KW-1185">Reference proteome</keyword>
<reference evidence="2 3" key="1">
    <citation type="submission" date="2017-05" db="EMBL/GenBank/DDBJ databases">
        <title>The draft genome sequence of Idiomarina salinarum WNB302.</title>
        <authorList>
            <person name="Sun Y."/>
            <person name="Chen B."/>
            <person name="Du Z."/>
        </authorList>
    </citation>
    <scope>NUCLEOTIDE SEQUENCE [LARGE SCALE GENOMIC DNA]</scope>
    <source>
        <strain evidence="2 3">WNB302</strain>
    </source>
</reference>
<keyword evidence="2" id="KW-0489">Methyltransferase</keyword>
<evidence type="ECO:0000313" key="3">
    <source>
        <dbReference type="Proteomes" id="UP000216840"/>
    </source>
</evidence>
<accession>A0A265UXU2</accession>
<dbReference type="Proteomes" id="UP000216840">
    <property type="component" value="Unassembled WGS sequence"/>
</dbReference>
<keyword evidence="2" id="KW-0808">Transferase</keyword>
<comment type="caution">
    <text evidence="2">The sequence shown here is derived from an EMBL/GenBank/DDBJ whole genome shotgun (WGS) entry which is preliminary data.</text>
</comment>
<gene>
    <name evidence="2" type="ORF">CA834_04940</name>
</gene>
<keyword evidence="1" id="KW-0732">Signal</keyword>
<protein>
    <submittedName>
        <fullName evidence="2">3-methyl-2-oxobutanoate hydroxymethyltransferase</fullName>
    </submittedName>
</protein>
<dbReference type="InterPro" id="IPR032710">
    <property type="entry name" value="NTF2-like_dom_sf"/>
</dbReference>
<feature type="signal peptide" evidence="1">
    <location>
        <begin position="1"/>
        <end position="22"/>
    </location>
</feature>
<evidence type="ECO:0000313" key="2">
    <source>
        <dbReference type="EMBL" id="OZV70148.1"/>
    </source>
</evidence>
<dbReference type="EMBL" id="NGJN01000002">
    <property type="protein sequence ID" value="OZV70148.1"/>
    <property type="molecule type" value="Genomic_DNA"/>
</dbReference>
<dbReference type="GO" id="GO:0032259">
    <property type="term" value="P:methylation"/>
    <property type="evidence" value="ECO:0007669"/>
    <property type="project" value="UniProtKB-KW"/>
</dbReference>
<name>A0A265UXU2_9FLAO</name>
<feature type="chain" id="PRO_5012424517" evidence="1">
    <location>
        <begin position="23"/>
        <end position="157"/>
    </location>
</feature>
<dbReference type="RefSeq" id="WP_240507470.1">
    <property type="nucleotide sequence ID" value="NZ_NGJN01000002.1"/>
</dbReference>
<evidence type="ECO:0000256" key="1">
    <source>
        <dbReference type="SAM" id="SignalP"/>
    </source>
</evidence>